<protein>
    <recommendedName>
        <fullName evidence="2">Prepilin type IV endopeptidase peptidase domain-containing protein</fullName>
    </recommendedName>
</protein>
<keyword evidence="1" id="KW-0812">Transmembrane</keyword>
<proteinExistence type="predicted"/>
<keyword evidence="1" id="KW-1133">Transmembrane helix</keyword>
<keyword evidence="3" id="KW-0614">Plasmid</keyword>
<dbReference type="InterPro" id="IPR000045">
    <property type="entry name" value="Prepilin_IV_endopep_pep"/>
</dbReference>
<evidence type="ECO:0000256" key="1">
    <source>
        <dbReference type="SAM" id="Phobius"/>
    </source>
</evidence>
<name>A0AB72UJM0_9PROT</name>
<dbReference type="GO" id="GO:0016020">
    <property type="term" value="C:membrane"/>
    <property type="evidence" value="ECO:0007669"/>
    <property type="project" value="InterPro"/>
</dbReference>
<feature type="transmembrane region" description="Helical" evidence="1">
    <location>
        <begin position="66"/>
        <end position="84"/>
    </location>
</feature>
<dbReference type="KEGG" id="txi:TH3_21208"/>
<feature type="transmembrane region" description="Helical" evidence="1">
    <location>
        <begin position="139"/>
        <end position="166"/>
    </location>
</feature>
<keyword evidence="1" id="KW-0472">Membrane</keyword>
<dbReference type="EMBL" id="CP004389">
    <property type="protein sequence ID" value="AJD54314.1"/>
    <property type="molecule type" value="Genomic_DNA"/>
</dbReference>
<reference evidence="3 4" key="1">
    <citation type="journal article" date="2012" name="J. Bacteriol.">
        <title>Genome sequence of Thalassospira xiamenensis type strain M-5.</title>
        <authorList>
            <person name="Lai Q."/>
            <person name="Shao Z."/>
        </authorList>
    </citation>
    <scope>NUCLEOTIDE SEQUENCE [LARGE SCALE GENOMIC DNA]</scope>
    <source>
        <strain evidence="3 4">M-5</strain>
    </source>
</reference>
<organism evidence="3 4">
    <name type="scientific">Thalassospira xiamenensis M-5 = DSM 17429</name>
    <dbReference type="NCBI Taxonomy" id="1123366"/>
    <lineage>
        <taxon>Bacteria</taxon>
        <taxon>Pseudomonadati</taxon>
        <taxon>Pseudomonadota</taxon>
        <taxon>Alphaproteobacteria</taxon>
        <taxon>Rhodospirillales</taxon>
        <taxon>Thalassospiraceae</taxon>
        <taxon>Thalassospira</taxon>
    </lineage>
</organism>
<accession>A0AB72UJM0</accession>
<dbReference type="Proteomes" id="UP000007127">
    <property type="component" value="Plasmid"/>
</dbReference>
<feature type="transmembrane region" description="Helical" evidence="1">
    <location>
        <begin position="20"/>
        <end position="46"/>
    </location>
</feature>
<feature type="transmembrane region" description="Helical" evidence="1">
    <location>
        <begin position="178"/>
        <end position="197"/>
    </location>
</feature>
<evidence type="ECO:0000313" key="4">
    <source>
        <dbReference type="Proteomes" id="UP000007127"/>
    </source>
</evidence>
<evidence type="ECO:0000313" key="3">
    <source>
        <dbReference type="EMBL" id="AJD54314.1"/>
    </source>
</evidence>
<geneLocation type="plasmid" evidence="4"/>
<feature type="domain" description="Prepilin type IV endopeptidase peptidase" evidence="2">
    <location>
        <begin position="51"/>
        <end position="166"/>
    </location>
</feature>
<evidence type="ECO:0000259" key="2">
    <source>
        <dbReference type="Pfam" id="PF01478"/>
    </source>
</evidence>
<gene>
    <name evidence="3" type="ORF">TH3_21208</name>
</gene>
<dbReference type="GO" id="GO:0004190">
    <property type="term" value="F:aspartic-type endopeptidase activity"/>
    <property type="evidence" value="ECO:0007669"/>
    <property type="project" value="InterPro"/>
</dbReference>
<dbReference type="AlphaFoldDB" id="A0AB72UJM0"/>
<sequence length="199" mass="21841">MHAQSKAFWAHTMPKRLRPIYFMLGVQLLTISLLFLTSLVNGTAALLMSYSAGIIVIGISDTRTRLVPDPIVIWCGLVAVLYHLNMSGIDALIMQFIFAILFSMGTMALFLFVASSRLGSDLSGRGVPSPILGFGDLKLLAVVCLLLKPADVLGALFLTILVILVLRFIRSEKIDNPLTFATYFSPCVVLMVIQLRFGF</sequence>
<dbReference type="Pfam" id="PF01478">
    <property type="entry name" value="Peptidase_A24"/>
    <property type="match status" value="1"/>
</dbReference>
<feature type="transmembrane region" description="Helical" evidence="1">
    <location>
        <begin position="96"/>
        <end position="119"/>
    </location>
</feature>